<dbReference type="PROSITE" id="PS50157">
    <property type="entry name" value="ZINC_FINGER_C2H2_2"/>
    <property type="match status" value="2"/>
</dbReference>
<dbReference type="EMBL" id="CAMPGE010028545">
    <property type="protein sequence ID" value="CAI2386064.1"/>
    <property type="molecule type" value="Genomic_DNA"/>
</dbReference>
<gene>
    <name evidence="6" type="ORF">ECRASSUSDP1_LOCUS27665</name>
</gene>
<feature type="domain" description="C2H2-type" evidence="5">
    <location>
        <begin position="194"/>
        <end position="221"/>
    </location>
</feature>
<dbReference type="Pfam" id="PF00096">
    <property type="entry name" value="zf-C2H2"/>
    <property type="match status" value="1"/>
</dbReference>
<dbReference type="AlphaFoldDB" id="A0AAD1Y7H1"/>
<dbReference type="InterPro" id="IPR036236">
    <property type="entry name" value="Znf_C2H2_sf"/>
</dbReference>
<dbReference type="Proteomes" id="UP001295684">
    <property type="component" value="Unassembled WGS sequence"/>
</dbReference>
<evidence type="ECO:0000256" key="2">
    <source>
        <dbReference type="ARBA" id="ARBA00022771"/>
    </source>
</evidence>
<evidence type="ECO:0000256" key="3">
    <source>
        <dbReference type="ARBA" id="ARBA00022833"/>
    </source>
</evidence>
<feature type="domain" description="C2H2-type" evidence="5">
    <location>
        <begin position="164"/>
        <end position="193"/>
    </location>
</feature>
<comment type="caution">
    <text evidence="6">The sequence shown here is derived from an EMBL/GenBank/DDBJ whole genome shotgun (WGS) entry which is preliminary data.</text>
</comment>
<keyword evidence="3" id="KW-0862">Zinc</keyword>
<keyword evidence="2 4" id="KW-0863">Zinc-finger</keyword>
<dbReference type="GO" id="GO:0000981">
    <property type="term" value="F:DNA-binding transcription factor activity, RNA polymerase II-specific"/>
    <property type="evidence" value="ECO:0007669"/>
    <property type="project" value="TreeGrafter"/>
</dbReference>
<dbReference type="PANTHER" id="PTHR23235">
    <property type="entry name" value="KRUEPPEL-LIKE TRANSCRIPTION FACTOR"/>
    <property type="match status" value="1"/>
</dbReference>
<dbReference type="PROSITE" id="PS00028">
    <property type="entry name" value="ZINC_FINGER_C2H2_1"/>
    <property type="match status" value="2"/>
</dbReference>
<evidence type="ECO:0000259" key="5">
    <source>
        <dbReference type="PROSITE" id="PS50157"/>
    </source>
</evidence>
<sequence>MQRYLHYHDISENAEKPGFLSSETYDKECQESFDLMVRSRCLLLPEKLHQKGSPTNLATLNHIAQSFCLCEDSKAQKSKNKEINPTALQINQTSFPDLCNAKDQQICNGKSYTEFKGENLDAEWLETPPRHYKVKRASINLMEGMRYKTLYKHNKATGRVLRYFICKYDNCNKVYNKTWNFMDHARTHTGEKPYKCSLCGKGFAQKGNYNKHVSLHQELDNNSS</sequence>
<keyword evidence="1" id="KW-0479">Metal-binding</keyword>
<name>A0AAD1Y7H1_EUPCR</name>
<evidence type="ECO:0000256" key="4">
    <source>
        <dbReference type="PROSITE-ProRule" id="PRU00042"/>
    </source>
</evidence>
<evidence type="ECO:0000313" key="6">
    <source>
        <dbReference type="EMBL" id="CAI2386064.1"/>
    </source>
</evidence>
<dbReference type="SUPFAM" id="SSF57667">
    <property type="entry name" value="beta-beta-alpha zinc fingers"/>
    <property type="match status" value="1"/>
</dbReference>
<organism evidence="6 7">
    <name type="scientific">Euplotes crassus</name>
    <dbReference type="NCBI Taxonomy" id="5936"/>
    <lineage>
        <taxon>Eukaryota</taxon>
        <taxon>Sar</taxon>
        <taxon>Alveolata</taxon>
        <taxon>Ciliophora</taxon>
        <taxon>Intramacronucleata</taxon>
        <taxon>Spirotrichea</taxon>
        <taxon>Hypotrichia</taxon>
        <taxon>Euplotida</taxon>
        <taxon>Euplotidae</taxon>
        <taxon>Moneuplotes</taxon>
    </lineage>
</organism>
<keyword evidence="7" id="KW-1185">Reference proteome</keyword>
<dbReference type="PANTHER" id="PTHR23235:SF120">
    <property type="entry name" value="KRUPPEL-LIKE FACTOR 15"/>
    <property type="match status" value="1"/>
</dbReference>
<protein>
    <recommendedName>
        <fullName evidence="5">C2H2-type domain-containing protein</fullName>
    </recommendedName>
</protein>
<dbReference type="InterPro" id="IPR013087">
    <property type="entry name" value="Znf_C2H2_type"/>
</dbReference>
<dbReference type="FunFam" id="3.30.160.60:FF:002343">
    <property type="entry name" value="Zinc finger protein 33A"/>
    <property type="match status" value="1"/>
</dbReference>
<proteinExistence type="predicted"/>
<dbReference type="GO" id="GO:0000978">
    <property type="term" value="F:RNA polymerase II cis-regulatory region sequence-specific DNA binding"/>
    <property type="evidence" value="ECO:0007669"/>
    <property type="project" value="TreeGrafter"/>
</dbReference>
<accession>A0AAD1Y7H1</accession>
<evidence type="ECO:0000313" key="7">
    <source>
        <dbReference type="Proteomes" id="UP001295684"/>
    </source>
</evidence>
<evidence type="ECO:0000256" key="1">
    <source>
        <dbReference type="ARBA" id="ARBA00022723"/>
    </source>
</evidence>
<dbReference type="SMART" id="SM00355">
    <property type="entry name" value="ZnF_C2H2"/>
    <property type="match status" value="2"/>
</dbReference>
<reference evidence="6" key="1">
    <citation type="submission" date="2023-07" db="EMBL/GenBank/DDBJ databases">
        <authorList>
            <consortium name="AG Swart"/>
            <person name="Singh M."/>
            <person name="Singh A."/>
            <person name="Seah K."/>
            <person name="Emmerich C."/>
        </authorList>
    </citation>
    <scope>NUCLEOTIDE SEQUENCE</scope>
    <source>
        <strain evidence="6">DP1</strain>
    </source>
</reference>
<dbReference type="GO" id="GO:0008270">
    <property type="term" value="F:zinc ion binding"/>
    <property type="evidence" value="ECO:0007669"/>
    <property type="project" value="UniProtKB-KW"/>
</dbReference>
<dbReference type="Gene3D" id="3.30.160.60">
    <property type="entry name" value="Classic Zinc Finger"/>
    <property type="match status" value="2"/>
</dbReference>